<dbReference type="Pfam" id="PF12525">
    <property type="entry name" value="DUF3726"/>
    <property type="match status" value="1"/>
</dbReference>
<dbReference type="AlphaFoldDB" id="A0A382HN02"/>
<feature type="non-terminal residue" evidence="1">
    <location>
        <position position="47"/>
    </location>
</feature>
<proteinExistence type="predicted"/>
<protein>
    <submittedName>
        <fullName evidence="1">Uncharacterized protein</fullName>
    </submittedName>
</protein>
<name>A0A382HN02_9ZZZZ</name>
<organism evidence="1">
    <name type="scientific">marine metagenome</name>
    <dbReference type="NCBI Taxonomy" id="408172"/>
    <lineage>
        <taxon>unclassified sequences</taxon>
        <taxon>metagenomes</taxon>
        <taxon>ecological metagenomes</taxon>
    </lineage>
</organism>
<evidence type="ECO:0000313" key="1">
    <source>
        <dbReference type="EMBL" id="SVB88472.1"/>
    </source>
</evidence>
<dbReference type="EMBL" id="UINC01062148">
    <property type="protein sequence ID" value="SVB88472.1"/>
    <property type="molecule type" value="Genomic_DNA"/>
</dbReference>
<sequence>MSELEGMARKALEAAGVASGLDRDGAFAAAWCEAHGLGGLAILVRDL</sequence>
<gene>
    <name evidence="1" type="ORF">METZ01_LOCUS241326</name>
</gene>
<reference evidence="1" key="1">
    <citation type="submission" date="2018-05" db="EMBL/GenBank/DDBJ databases">
        <authorList>
            <person name="Lanie J.A."/>
            <person name="Ng W.-L."/>
            <person name="Kazmierczak K.M."/>
            <person name="Andrzejewski T.M."/>
            <person name="Davidsen T.M."/>
            <person name="Wayne K.J."/>
            <person name="Tettelin H."/>
            <person name="Glass J.I."/>
            <person name="Rusch D."/>
            <person name="Podicherti R."/>
            <person name="Tsui H.-C.T."/>
            <person name="Winkler M.E."/>
        </authorList>
    </citation>
    <scope>NUCLEOTIDE SEQUENCE</scope>
</reference>
<accession>A0A382HN02</accession>
<dbReference type="InterPro" id="IPR022201">
    <property type="entry name" value="DUF3726"/>
</dbReference>